<sequence length="113" mass="12273">MKEAQGLIYQLQMWHTPRTENGYIQCGCGKKNLAMVDYAEHMAVEIDAALGGLEKDYRPTSVVSPIQPSPGEYRWVTPFSPPKSDSLHSLAQNATPGGSGGQGFKAAYESLNV</sequence>
<organism evidence="2 3">
    <name type="scientific">Mycobacterium phage Ochi17</name>
    <dbReference type="NCBI Taxonomy" id="2502425"/>
    <lineage>
        <taxon>Viruses</taxon>
        <taxon>Duplodnaviria</taxon>
        <taxon>Heunggongvirae</taxon>
        <taxon>Uroviricota</taxon>
        <taxon>Caudoviricetes</taxon>
        <taxon>Gracegardnervirinae</taxon>
        <taxon>Cheoctovirus</taxon>
        <taxon>Cheoctovirus ochi17</taxon>
    </lineage>
</organism>
<gene>
    <name evidence="2" type="primary">38</name>
    <name evidence="2" type="ORF">SEA_OCHI17_38</name>
</gene>
<proteinExistence type="predicted"/>
<keyword evidence="3" id="KW-1185">Reference proteome</keyword>
<dbReference type="RefSeq" id="YP_010101052.1">
    <property type="nucleotide sequence ID" value="NC_055787.1"/>
</dbReference>
<feature type="compositionally biased region" description="Polar residues" evidence="1">
    <location>
        <begin position="87"/>
        <end position="96"/>
    </location>
</feature>
<evidence type="ECO:0000256" key="1">
    <source>
        <dbReference type="SAM" id="MobiDB-lite"/>
    </source>
</evidence>
<accession>A0A411BTF9</accession>
<dbReference type="EMBL" id="MK359307">
    <property type="protein sequence ID" value="QAY04892.1"/>
    <property type="molecule type" value="Genomic_DNA"/>
</dbReference>
<protein>
    <submittedName>
        <fullName evidence="2">Uncharacterized protein</fullName>
    </submittedName>
</protein>
<dbReference type="Proteomes" id="UP000289975">
    <property type="component" value="Segment"/>
</dbReference>
<dbReference type="KEGG" id="vg:65118762"/>
<evidence type="ECO:0000313" key="2">
    <source>
        <dbReference type="EMBL" id="QAY04892.1"/>
    </source>
</evidence>
<evidence type="ECO:0000313" key="3">
    <source>
        <dbReference type="Proteomes" id="UP000289975"/>
    </source>
</evidence>
<feature type="region of interest" description="Disordered" evidence="1">
    <location>
        <begin position="84"/>
        <end position="103"/>
    </location>
</feature>
<reference evidence="2 3" key="1">
    <citation type="submission" date="2019-01" db="EMBL/GenBank/DDBJ databases">
        <authorList>
            <person name="Arabshahi J."/>
            <person name="Bell S."/>
            <person name="Chan J."/>
            <person name="Haskins E."/>
            <person name="Kerstiens E."/>
            <person name="Novak L."/>
            <person name="Okekeogbu I."/>
            <person name="Otero A."/>
            <person name="Smith G."/>
            <person name="Li Y."/>
            <person name="Clase K.L."/>
            <person name="Curtis N."/>
            <person name="Kistler A.B."/>
            <person name="Roscher J.E."/>
            <person name="Garlena R.A."/>
            <person name="Russell D.A."/>
            <person name="Pope W.H."/>
            <person name="Jacobs-Sera D."/>
            <person name="Hatfull G.F."/>
        </authorList>
    </citation>
    <scope>NUCLEOTIDE SEQUENCE [LARGE SCALE GENOMIC DNA]</scope>
</reference>
<dbReference type="GeneID" id="65118762"/>
<name>A0A411BTF9_9CAUD</name>